<name>A0A174LJU2_9FIRM</name>
<protein>
    <submittedName>
        <fullName evidence="1">Uncharacterized protein</fullName>
    </submittedName>
</protein>
<reference evidence="1 2" key="1">
    <citation type="submission" date="2015-09" db="EMBL/GenBank/DDBJ databases">
        <authorList>
            <consortium name="Pathogen Informatics"/>
        </authorList>
    </citation>
    <scope>NUCLEOTIDE SEQUENCE [LARGE SCALE GENOMIC DNA]</scope>
    <source>
        <strain evidence="1 2">2789STDY5608850</strain>
    </source>
</reference>
<gene>
    <name evidence="1" type="ORF">ERS852407_05410</name>
</gene>
<proteinExistence type="predicted"/>
<accession>A0A174LJU2</accession>
<evidence type="ECO:0000313" key="2">
    <source>
        <dbReference type="Proteomes" id="UP000095651"/>
    </source>
</evidence>
<evidence type="ECO:0000313" key="1">
    <source>
        <dbReference type="EMBL" id="CUP24614.1"/>
    </source>
</evidence>
<dbReference type="EMBL" id="CYZE01000022">
    <property type="protein sequence ID" value="CUP24614.1"/>
    <property type="molecule type" value="Genomic_DNA"/>
</dbReference>
<dbReference type="AlphaFoldDB" id="A0A174LJU2"/>
<dbReference type="RefSeq" id="WP_055659903.1">
    <property type="nucleotide sequence ID" value="NZ_CABIXC010000022.1"/>
</dbReference>
<sequence length="56" mass="6579">MQSIERDQEKNRPELILEESGKLSVKEQECILATIRGMVFTRSCFLKNGEYKDEKE</sequence>
<organism evidence="1 2">
    <name type="scientific">Hungatella hathewayi</name>
    <dbReference type="NCBI Taxonomy" id="154046"/>
    <lineage>
        <taxon>Bacteria</taxon>
        <taxon>Bacillati</taxon>
        <taxon>Bacillota</taxon>
        <taxon>Clostridia</taxon>
        <taxon>Lachnospirales</taxon>
        <taxon>Lachnospiraceae</taxon>
        <taxon>Hungatella</taxon>
    </lineage>
</organism>
<dbReference type="Proteomes" id="UP000095651">
    <property type="component" value="Unassembled WGS sequence"/>
</dbReference>